<organism evidence="2 3">
    <name type="scientific">Trachymyrmex septentrionalis</name>
    <dbReference type="NCBI Taxonomy" id="34720"/>
    <lineage>
        <taxon>Eukaryota</taxon>
        <taxon>Metazoa</taxon>
        <taxon>Ecdysozoa</taxon>
        <taxon>Arthropoda</taxon>
        <taxon>Hexapoda</taxon>
        <taxon>Insecta</taxon>
        <taxon>Pterygota</taxon>
        <taxon>Neoptera</taxon>
        <taxon>Endopterygota</taxon>
        <taxon>Hymenoptera</taxon>
        <taxon>Apocrita</taxon>
        <taxon>Aculeata</taxon>
        <taxon>Formicoidea</taxon>
        <taxon>Formicidae</taxon>
        <taxon>Myrmicinae</taxon>
        <taxon>Trachymyrmex</taxon>
    </lineage>
</organism>
<evidence type="ECO:0000256" key="1">
    <source>
        <dbReference type="SAM" id="MobiDB-lite"/>
    </source>
</evidence>
<evidence type="ECO:0000313" key="3">
    <source>
        <dbReference type="Proteomes" id="UP000078541"/>
    </source>
</evidence>
<keyword evidence="3" id="KW-1185">Reference proteome</keyword>
<sequence>MIFLRGVFNRKKSANERVKRDEWAQQCGDASLLNAKHYNGTFAAIDFGSSVAIMSALHVQSDPGRERSDAFGSYTTTRKQRPSVPGDNETRETAHTPTIEPR</sequence>
<dbReference type="AlphaFoldDB" id="A0A195FIS7"/>
<dbReference type="STRING" id="34720.A0A195FIS7"/>
<feature type="region of interest" description="Disordered" evidence="1">
    <location>
        <begin position="60"/>
        <end position="102"/>
    </location>
</feature>
<protein>
    <submittedName>
        <fullName evidence="2">Uncharacterized protein</fullName>
    </submittedName>
</protein>
<reference evidence="2 3" key="1">
    <citation type="submission" date="2016-03" db="EMBL/GenBank/DDBJ databases">
        <title>Trachymyrmex septentrionalis WGS genome.</title>
        <authorList>
            <person name="Nygaard S."/>
            <person name="Hu H."/>
            <person name="Boomsma J."/>
            <person name="Zhang G."/>
        </authorList>
    </citation>
    <scope>NUCLEOTIDE SEQUENCE [LARGE SCALE GENOMIC DNA]</scope>
    <source>
        <strain evidence="2">Tsep2-gDNA-1</strain>
        <tissue evidence="2">Whole body</tissue>
    </source>
</reference>
<gene>
    <name evidence="2" type="ORF">ALC56_05657</name>
</gene>
<evidence type="ECO:0000313" key="2">
    <source>
        <dbReference type="EMBL" id="KYN39889.1"/>
    </source>
</evidence>
<proteinExistence type="predicted"/>
<name>A0A195FIS7_9HYME</name>
<accession>A0A195FIS7</accession>
<dbReference type="EMBL" id="KQ981560">
    <property type="protein sequence ID" value="KYN39889.1"/>
    <property type="molecule type" value="Genomic_DNA"/>
</dbReference>
<dbReference type="Proteomes" id="UP000078541">
    <property type="component" value="Unassembled WGS sequence"/>
</dbReference>